<keyword evidence="1" id="KW-0175">Coiled coil</keyword>
<evidence type="ECO:0000256" key="1">
    <source>
        <dbReference type="ARBA" id="ARBA00023054"/>
    </source>
</evidence>
<dbReference type="GO" id="GO:0005634">
    <property type="term" value="C:nucleus"/>
    <property type="evidence" value="ECO:0007669"/>
    <property type="project" value="TreeGrafter"/>
</dbReference>
<accession>A0A9P6EQ70</accession>
<reference evidence="4" key="1">
    <citation type="submission" date="2020-11" db="EMBL/GenBank/DDBJ databases">
        <authorList>
            <consortium name="DOE Joint Genome Institute"/>
            <person name="Ahrendt S."/>
            <person name="Riley R."/>
            <person name="Andreopoulos W."/>
            <person name="Labutti K."/>
            <person name="Pangilinan J."/>
            <person name="Ruiz-Duenas F.J."/>
            <person name="Barrasa J.M."/>
            <person name="Sanchez-Garcia M."/>
            <person name="Camarero S."/>
            <person name="Miyauchi S."/>
            <person name="Serrano A."/>
            <person name="Linde D."/>
            <person name="Babiker R."/>
            <person name="Drula E."/>
            <person name="Ayuso-Fernandez I."/>
            <person name="Pacheco R."/>
            <person name="Padilla G."/>
            <person name="Ferreira P."/>
            <person name="Barriuso J."/>
            <person name="Kellner H."/>
            <person name="Castanera R."/>
            <person name="Alfaro M."/>
            <person name="Ramirez L."/>
            <person name="Pisabarro A.G."/>
            <person name="Kuo A."/>
            <person name="Tritt A."/>
            <person name="Lipzen A."/>
            <person name="He G."/>
            <person name="Yan M."/>
            <person name="Ng V."/>
            <person name="Cullen D."/>
            <person name="Martin F."/>
            <person name="Rosso M.-N."/>
            <person name="Henrissat B."/>
            <person name="Hibbett D."/>
            <person name="Martinez A.T."/>
            <person name="Grigoriev I.V."/>
        </authorList>
    </citation>
    <scope>NUCLEOTIDE SEQUENCE</scope>
    <source>
        <strain evidence="4">CBS 506.95</strain>
    </source>
</reference>
<proteinExistence type="predicted"/>
<dbReference type="OrthoDB" id="3364872at2759"/>
<dbReference type="GO" id="GO:0030490">
    <property type="term" value="P:maturation of SSU-rRNA"/>
    <property type="evidence" value="ECO:0007669"/>
    <property type="project" value="TreeGrafter"/>
</dbReference>
<dbReference type="Pfam" id="PF09073">
    <property type="entry name" value="BUD22"/>
    <property type="match status" value="1"/>
</dbReference>
<evidence type="ECO:0000256" key="2">
    <source>
        <dbReference type="SAM" id="MobiDB-lite"/>
    </source>
</evidence>
<gene>
    <name evidence="4" type="ORF">CPB83DRAFT_846137</name>
</gene>
<feature type="compositionally biased region" description="Basic and acidic residues" evidence="2">
    <location>
        <begin position="328"/>
        <end position="350"/>
    </location>
</feature>
<feature type="compositionally biased region" description="Polar residues" evidence="2">
    <location>
        <begin position="169"/>
        <end position="186"/>
    </location>
</feature>
<feature type="compositionally biased region" description="Basic and acidic residues" evidence="2">
    <location>
        <begin position="211"/>
        <end position="220"/>
    </location>
</feature>
<name>A0A9P6EQ70_9AGAR</name>
<organism evidence="4 5">
    <name type="scientific">Crepidotus variabilis</name>
    <dbReference type="NCBI Taxonomy" id="179855"/>
    <lineage>
        <taxon>Eukaryota</taxon>
        <taxon>Fungi</taxon>
        <taxon>Dikarya</taxon>
        <taxon>Basidiomycota</taxon>
        <taxon>Agaricomycotina</taxon>
        <taxon>Agaricomycetes</taxon>
        <taxon>Agaricomycetidae</taxon>
        <taxon>Agaricales</taxon>
        <taxon>Agaricineae</taxon>
        <taxon>Crepidotaceae</taxon>
        <taxon>Crepidotus</taxon>
    </lineage>
</organism>
<dbReference type="GO" id="GO:0030686">
    <property type="term" value="C:90S preribosome"/>
    <property type="evidence" value="ECO:0007669"/>
    <property type="project" value="TreeGrafter"/>
</dbReference>
<feature type="region of interest" description="Disordered" evidence="2">
    <location>
        <begin position="49"/>
        <end position="186"/>
    </location>
</feature>
<feature type="compositionally biased region" description="Acidic residues" evidence="2">
    <location>
        <begin position="66"/>
        <end position="80"/>
    </location>
</feature>
<feature type="compositionally biased region" description="Basic and acidic residues" evidence="2">
    <location>
        <begin position="299"/>
        <end position="312"/>
    </location>
</feature>
<sequence>MAKELSITTPQPSQGSAAKVHSRLLSSKILAKQVADSVLSLKAVLDPSLKTKGKAVKPAKTKEDGLDADENAESLSEDAIEGPRKKMKAPPAQADDQDQEDAGWESGTVNGDDEDIDEGEDGWESESIGQRPGLALEVDNSANDGSSSEDDSSPVSELAVKSIKPKLKATTTSKLPLTGGNSKLSSTFLPSLSVGFVRGGSSDSDFEDDGAEGKAGDLPKKNRRGQRARQAIWEKKFGRNANHKKKKVFKEQERSVQAAYAQRKGKIGTRPNARPQMKGAQGLGLRQVDSSASLSGWKQHQDTGPRTHEKAQPDSGWSNTASRNSKLKSADDKPLHPSWEAKKRLKEKESGSLVPSQGKKIKF</sequence>
<feature type="domain" description="Bud22" evidence="3">
    <location>
        <begin position="14"/>
        <end position="363"/>
    </location>
</feature>
<protein>
    <submittedName>
        <fullName evidence="4">Bud-site selection protein</fullName>
    </submittedName>
</protein>
<keyword evidence="5" id="KW-1185">Reference proteome</keyword>
<dbReference type="Proteomes" id="UP000807306">
    <property type="component" value="Unassembled WGS sequence"/>
</dbReference>
<feature type="compositionally biased region" description="Polar residues" evidence="2">
    <location>
        <begin position="288"/>
        <end position="298"/>
    </location>
</feature>
<evidence type="ECO:0000313" key="4">
    <source>
        <dbReference type="EMBL" id="KAF9533256.1"/>
    </source>
</evidence>
<dbReference type="InterPro" id="IPR015158">
    <property type="entry name" value="Bud22_dom"/>
</dbReference>
<dbReference type="InterPro" id="IPR037393">
    <property type="entry name" value="Bud22/SRFB1"/>
</dbReference>
<feature type="compositionally biased region" description="Polar residues" evidence="2">
    <location>
        <begin position="315"/>
        <end position="324"/>
    </location>
</feature>
<feature type="compositionally biased region" description="Acidic residues" evidence="2">
    <location>
        <begin position="111"/>
        <end position="124"/>
    </location>
</feature>
<feature type="region of interest" description="Disordered" evidence="2">
    <location>
        <begin position="199"/>
        <end position="363"/>
    </location>
</feature>
<dbReference type="EMBL" id="MU157829">
    <property type="protein sequence ID" value="KAF9533256.1"/>
    <property type="molecule type" value="Genomic_DNA"/>
</dbReference>
<dbReference type="PANTHER" id="PTHR23325">
    <property type="entry name" value="SERUM RESPONSE FACTOR-BINDING"/>
    <property type="match status" value="1"/>
</dbReference>
<evidence type="ECO:0000259" key="3">
    <source>
        <dbReference type="Pfam" id="PF09073"/>
    </source>
</evidence>
<dbReference type="AlphaFoldDB" id="A0A9P6EQ70"/>
<evidence type="ECO:0000313" key="5">
    <source>
        <dbReference type="Proteomes" id="UP000807306"/>
    </source>
</evidence>
<dbReference type="PANTHER" id="PTHR23325:SF1">
    <property type="entry name" value="SERUM RESPONSE FACTOR-BINDING PROTEIN 1"/>
    <property type="match status" value="1"/>
</dbReference>
<comment type="caution">
    <text evidence="4">The sequence shown here is derived from an EMBL/GenBank/DDBJ whole genome shotgun (WGS) entry which is preliminary data.</text>
</comment>